<gene>
    <name evidence="1" type="ORF">CINCED_3A007076</name>
</gene>
<name>A0A5E4N5E7_9HEMI</name>
<dbReference type="EMBL" id="CABPRJ010001450">
    <property type="protein sequence ID" value="VVC37591.1"/>
    <property type="molecule type" value="Genomic_DNA"/>
</dbReference>
<dbReference type="OrthoDB" id="6628709at2759"/>
<evidence type="ECO:0000313" key="1">
    <source>
        <dbReference type="EMBL" id="VVC37591.1"/>
    </source>
</evidence>
<organism evidence="1 2">
    <name type="scientific">Cinara cedri</name>
    <dbReference type="NCBI Taxonomy" id="506608"/>
    <lineage>
        <taxon>Eukaryota</taxon>
        <taxon>Metazoa</taxon>
        <taxon>Ecdysozoa</taxon>
        <taxon>Arthropoda</taxon>
        <taxon>Hexapoda</taxon>
        <taxon>Insecta</taxon>
        <taxon>Pterygota</taxon>
        <taxon>Neoptera</taxon>
        <taxon>Paraneoptera</taxon>
        <taxon>Hemiptera</taxon>
        <taxon>Sternorrhyncha</taxon>
        <taxon>Aphidomorpha</taxon>
        <taxon>Aphidoidea</taxon>
        <taxon>Aphididae</taxon>
        <taxon>Lachninae</taxon>
        <taxon>Cinara</taxon>
    </lineage>
</organism>
<protein>
    <submittedName>
        <fullName evidence="1">Uncharacterized protein</fullName>
    </submittedName>
</protein>
<evidence type="ECO:0000313" key="2">
    <source>
        <dbReference type="Proteomes" id="UP000325440"/>
    </source>
</evidence>
<dbReference type="AlphaFoldDB" id="A0A5E4N5E7"/>
<proteinExistence type="predicted"/>
<keyword evidence="2" id="KW-1185">Reference proteome</keyword>
<dbReference type="Proteomes" id="UP000325440">
    <property type="component" value="Unassembled WGS sequence"/>
</dbReference>
<accession>A0A5E4N5E7</accession>
<reference evidence="1 2" key="1">
    <citation type="submission" date="2019-08" db="EMBL/GenBank/DDBJ databases">
        <authorList>
            <person name="Alioto T."/>
            <person name="Alioto T."/>
            <person name="Gomez Garrido J."/>
        </authorList>
    </citation>
    <scope>NUCLEOTIDE SEQUENCE [LARGE SCALE GENOMIC DNA]</scope>
</reference>
<sequence length="80" mass="9341">MNLLSYLKTKRIEQFGHLLKIKAGLIKNVIKGNIHKTRPLGWLQTKWNYPEEKDMQTVDKNTSVDLAFDRVRRKVSFVAA</sequence>